<organism evidence="2 3">
    <name type="scientific">Tsukamurella paurometabola</name>
    <name type="common">Corynebacterium paurometabolum</name>
    <dbReference type="NCBI Taxonomy" id="2061"/>
    <lineage>
        <taxon>Bacteria</taxon>
        <taxon>Bacillati</taxon>
        <taxon>Actinomycetota</taxon>
        <taxon>Actinomycetes</taxon>
        <taxon>Mycobacteriales</taxon>
        <taxon>Tsukamurellaceae</taxon>
        <taxon>Tsukamurella</taxon>
    </lineage>
</organism>
<proteinExistence type="predicted"/>
<evidence type="ECO:0000256" key="1">
    <source>
        <dbReference type="SAM" id="Coils"/>
    </source>
</evidence>
<feature type="coiled-coil region" evidence="1">
    <location>
        <begin position="121"/>
        <end position="148"/>
    </location>
</feature>
<keyword evidence="3" id="KW-1185">Reference proteome</keyword>
<dbReference type="RefSeq" id="WP_212554142.1">
    <property type="nucleotide sequence ID" value="NZ_JAGXOE010000034.1"/>
</dbReference>
<dbReference type="Proteomes" id="UP000676853">
    <property type="component" value="Unassembled WGS sequence"/>
</dbReference>
<gene>
    <name evidence="2" type="ORF">KFZ73_14400</name>
</gene>
<sequence length="188" mass="20776">MMVDLSGVLPGWRGTDPDGGTWVLTPDADYRPWHYLNQDGYSETWRSQEEAEAAGLVPLVSQNSARDAEFYRLGYEGGRLAAAVTAPAPLDPGNPDLRAVVEALQVLGRRWPDHGILRNARTFLAAEADRLDRERAEAEQDASDRKRAEEIADQHGVIDIDGAMDLVLAGIRDERERAGRAERQEAAK</sequence>
<protein>
    <submittedName>
        <fullName evidence="2">Uncharacterized protein</fullName>
    </submittedName>
</protein>
<keyword evidence="1" id="KW-0175">Coiled coil</keyword>
<comment type="caution">
    <text evidence="2">The sequence shown here is derived from an EMBL/GenBank/DDBJ whole genome shotgun (WGS) entry which is preliminary data.</text>
</comment>
<reference evidence="2 3" key="1">
    <citation type="submission" date="2021-04" db="EMBL/GenBank/DDBJ databases">
        <title>Whole genome sequence analysis of a thiophenic sulfur metabolizing bacteria.</title>
        <authorList>
            <person name="Akhtar N."/>
            <person name="Akram J."/>
            <person name="Aslam A."/>
        </authorList>
    </citation>
    <scope>NUCLEOTIDE SEQUENCE [LARGE SCALE GENOMIC DNA]</scope>
    <source>
        <strain evidence="2 3">3OW</strain>
    </source>
</reference>
<accession>A0ABS5NDS8</accession>
<dbReference type="EMBL" id="JAGXOE010000034">
    <property type="protein sequence ID" value="MBS4102424.1"/>
    <property type="molecule type" value="Genomic_DNA"/>
</dbReference>
<name>A0ABS5NDS8_TSUPA</name>
<evidence type="ECO:0000313" key="3">
    <source>
        <dbReference type="Proteomes" id="UP000676853"/>
    </source>
</evidence>
<evidence type="ECO:0000313" key="2">
    <source>
        <dbReference type="EMBL" id="MBS4102424.1"/>
    </source>
</evidence>